<dbReference type="Proteomes" id="UP000663855">
    <property type="component" value="Unassembled WGS sequence"/>
</dbReference>
<sequence length="128" mass="15446">MFYTSYELRTSALSSVRYAEFCLPSCHYGFNKANHTGKHLVPFISTYMPRLQTLRLWRPDDFPWTSTQHVNVFQQDLCQLVERLKEFTFLDIYGTINYEKVQAYRLMIQICFPHSRNDVKVSRFRLWF</sequence>
<evidence type="ECO:0000313" key="1">
    <source>
        <dbReference type="EMBL" id="CAF1589312.1"/>
    </source>
</evidence>
<name>A0A815ZYK9_9BILA</name>
<gene>
    <name evidence="1" type="ORF">CJN711_LOCUS33845</name>
</gene>
<reference evidence="1" key="1">
    <citation type="submission" date="2021-02" db="EMBL/GenBank/DDBJ databases">
        <authorList>
            <person name="Nowell W R."/>
        </authorList>
    </citation>
    <scope>NUCLEOTIDE SEQUENCE</scope>
</reference>
<proteinExistence type="predicted"/>
<accession>A0A815ZYK9</accession>
<dbReference type="EMBL" id="CAJNOV010016376">
    <property type="protein sequence ID" value="CAF1589312.1"/>
    <property type="molecule type" value="Genomic_DNA"/>
</dbReference>
<comment type="caution">
    <text evidence="1">The sequence shown here is derived from an EMBL/GenBank/DDBJ whole genome shotgun (WGS) entry which is preliminary data.</text>
</comment>
<protein>
    <submittedName>
        <fullName evidence="1">Uncharacterized protein</fullName>
    </submittedName>
</protein>
<dbReference type="AlphaFoldDB" id="A0A815ZYK9"/>
<organism evidence="1 2">
    <name type="scientific">Rotaria magnacalcarata</name>
    <dbReference type="NCBI Taxonomy" id="392030"/>
    <lineage>
        <taxon>Eukaryota</taxon>
        <taxon>Metazoa</taxon>
        <taxon>Spiralia</taxon>
        <taxon>Gnathifera</taxon>
        <taxon>Rotifera</taxon>
        <taxon>Eurotatoria</taxon>
        <taxon>Bdelloidea</taxon>
        <taxon>Philodinida</taxon>
        <taxon>Philodinidae</taxon>
        <taxon>Rotaria</taxon>
    </lineage>
</organism>
<evidence type="ECO:0000313" key="2">
    <source>
        <dbReference type="Proteomes" id="UP000663855"/>
    </source>
</evidence>